<protein>
    <submittedName>
        <fullName evidence="1">Uncharacterized protein</fullName>
    </submittedName>
</protein>
<evidence type="ECO:0000313" key="1">
    <source>
        <dbReference type="EMBL" id="BBO78618.1"/>
    </source>
</evidence>
<dbReference type="Proteomes" id="UP000427769">
    <property type="component" value="Chromosome"/>
</dbReference>
<reference evidence="1 2" key="1">
    <citation type="submission" date="2019-11" db="EMBL/GenBank/DDBJ databases">
        <title>Comparative genomics of hydrocarbon-degrading Desulfosarcina strains.</title>
        <authorList>
            <person name="Watanabe M."/>
            <person name="Kojima H."/>
            <person name="Fukui M."/>
        </authorList>
    </citation>
    <scope>NUCLEOTIDE SEQUENCE [LARGE SCALE GENOMIC DNA]</scope>
    <source>
        <strain evidence="1 2">PP31</strain>
    </source>
</reference>
<dbReference type="KEGG" id="dwd:DSCW_60350"/>
<organism evidence="1 2">
    <name type="scientific">Desulfosarcina widdelii</name>
    <dbReference type="NCBI Taxonomy" id="947919"/>
    <lineage>
        <taxon>Bacteria</taxon>
        <taxon>Pseudomonadati</taxon>
        <taxon>Thermodesulfobacteriota</taxon>
        <taxon>Desulfobacteria</taxon>
        <taxon>Desulfobacterales</taxon>
        <taxon>Desulfosarcinaceae</taxon>
        <taxon>Desulfosarcina</taxon>
    </lineage>
</organism>
<keyword evidence="2" id="KW-1185">Reference proteome</keyword>
<dbReference type="AlphaFoldDB" id="A0A5K7ZBY8"/>
<dbReference type="RefSeq" id="WP_155307234.1">
    <property type="nucleotide sequence ID" value="NZ_AP021875.1"/>
</dbReference>
<sequence length="60" mass="6741">MTYRIVCAWCGKDLGKKEAPSSSDQTLAEPITHSMCTECFEKILDSLSSDPDEIYKTNDH</sequence>
<evidence type="ECO:0000313" key="2">
    <source>
        <dbReference type="Proteomes" id="UP000427769"/>
    </source>
</evidence>
<accession>A0A5K7ZBY8</accession>
<name>A0A5K7ZBY8_9BACT</name>
<gene>
    <name evidence="1" type="ORF">DSCW_60350</name>
</gene>
<dbReference type="EMBL" id="AP021875">
    <property type="protein sequence ID" value="BBO78618.1"/>
    <property type="molecule type" value="Genomic_DNA"/>
</dbReference>
<proteinExistence type="predicted"/>
<dbReference type="OrthoDB" id="5421809at2"/>